<proteinExistence type="predicted"/>
<dbReference type="WBParaSite" id="JU765_v2.g16978.t1">
    <property type="protein sequence ID" value="JU765_v2.g16978.t1"/>
    <property type="gene ID" value="JU765_v2.g16978"/>
</dbReference>
<accession>A0AC34QJD7</accession>
<name>A0AC34QJD7_9BILA</name>
<reference evidence="2" key="1">
    <citation type="submission" date="2022-11" db="UniProtKB">
        <authorList>
            <consortium name="WormBaseParasite"/>
        </authorList>
    </citation>
    <scope>IDENTIFICATION</scope>
</reference>
<dbReference type="Proteomes" id="UP000887576">
    <property type="component" value="Unplaced"/>
</dbReference>
<evidence type="ECO:0000313" key="2">
    <source>
        <dbReference type="WBParaSite" id="JU765_v2.g16978.t1"/>
    </source>
</evidence>
<evidence type="ECO:0000313" key="1">
    <source>
        <dbReference type="Proteomes" id="UP000887576"/>
    </source>
</evidence>
<organism evidence="1 2">
    <name type="scientific">Panagrolaimus sp. JU765</name>
    <dbReference type="NCBI Taxonomy" id="591449"/>
    <lineage>
        <taxon>Eukaryota</taxon>
        <taxon>Metazoa</taxon>
        <taxon>Ecdysozoa</taxon>
        <taxon>Nematoda</taxon>
        <taxon>Chromadorea</taxon>
        <taxon>Rhabditida</taxon>
        <taxon>Tylenchina</taxon>
        <taxon>Panagrolaimomorpha</taxon>
        <taxon>Panagrolaimoidea</taxon>
        <taxon>Panagrolaimidae</taxon>
        <taxon>Panagrolaimus</taxon>
    </lineage>
</organism>
<sequence length="771" mass="87485">MGSLEDKVLDGPSYGYCSSSDEDEPKTFVIGSDSDSIPTREPGTSRQTGPKGVLVDYKEHKKQQLLNQKDNDQWIRDEAMKMTVKPSAPNVEGEDEDELEQIRRSRLRELKSTSQGKIGELDSKDEFLKVLDGSGPNSLVLIHIYRAGSEACDYLNDILKVCSTKSTNVQYYRIDTDILNTSKTFALKAVPTLQVYVGGDLIGNFIKINEEFSDEYDANDLLNFLRYKSIPIAVEKLLMALLDTGRSPEQPWGVVVSVNDNPERVLFVYPLKKTKLESLVDDSNEQLAIYRRRPDIKNWKEEVRFGVSLNALGAVIAPRDLSVKEIVNKVDSLKFIGYWLTLQKDPQETLSIVFVLAGHCSKEAVDAHLSLARQICGTLISLEKDADYVKRQITLIKQVQDDYEKTQDNCDPSELIRPPFFKCLRESTLLQSMEKIYNDIVYYGNNVLYIDRHIQLSLCMQSKSFLYCTLLPRTMTAVHEMMECVQPYHTLLFVEDMKVSADNNPLLASFVEHCTPEKSFQEIRLKMKCTMSQLLRLARNVVQWGKGVIIFPTLLHNSYTVGPPSSTSFTELARLYDELYPLAPTPIANAPSSLTSAATSFLAEVLTFFSPAVTLEEFYVNANRYLPRAANAETFVFLLKTGLVIHLLVHIELVEPTQMWLQGKTIIHSLSARIKTLITHCSYLTVEFKEYVLLVCSNLITIGTSEAEIFQVLGYFICMVPHFLICDYVERIMHERKLTRANINRVIEFFGPILLVFEVPARLVNRNASNK</sequence>
<protein>
    <submittedName>
        <fullName evidence="2">GATOR complex protein NPRL3</fullName>
    </submittedName>
</protein>